<dbReference type="GO" id="GO:0005886">
    <property type="term" value="C:plasma membrane"/>
    <property type="evidence" value="ECO:0007669"/>
    <property type="project" value="TreeGrafter"/>
</dbReference>
<feature type="compositionally biased region" description="Basic residues" evidence="9">
    <location>
        <begin position="1"/>
        <end position="21"/>
    </location>
</feature>
<evidence type="ECO:0000256" key="9">
    <source>
        <dbReference type="SAM" id="MobiDB-lite"/>
    </source>
</evidence>
<feature type="transmembrane region" description="Helical" evidence="10">
    <location>
        <begin position="130"/>
        <end position="155"/>
    </location>
</feature>
<feature type="transmembrane region" description="Helical" evidence="10">
    <location>
        <begin position="32"/>
        <end position="52"/>
    </location>
</feature>
<dbReference type="PANTHER" id="PTHR11562:SF17">
    <property type="entry name" value="RE54080P-RELATED"/>
    <property type="match status" value="1"/>
</dbReference>
<dbReference type="InterPro" id="IPR050681">
    <property type="entry name" value="CDF/SLC30A"/>
</dbReference>
<keyword evidence="3" id="KW-0813">Transport</keyword>
<dbReference type="Pfam" id="PF01545">
    <property type="entry name" value="Cation_efflux"/>
    <property type="match status" value="1"/>
</dbReference>
<comment type="caution">
    <text evidence="13">The sequence shown here is derived from an EMBL/GenBank/DDBJ whole genome shotgun (WGS) entry which is preliminary data.</text>
</comment>
<feature type="transmembrane region" description="Helical" evidence="10">
    <location>
        <begin position="99"/>
        <end position="118"/>
    </location>
</feature>
<evidence type="ECO:0000313" key="13">
    <source>
        <dbReference type="EMBL" id="OWU72635.1"/>
    </source>
</evidence>
<evidence type="ECO:0000256" key="5">
    <source>
        <dbReference type="ARBA" id="ARBA00022906"/>
    </source>
</evidence>
<name>A0A225NGE2_9RHOB</name>
<dbReference type="RefSeq" id="WP_088650954.1">
    <property type="nucleotide sequence ID" value="NZ_AQQR01000006.1"/>
</dbReference>
<dbReference type="EMBL" id="AQQR01000006">
    <property type="protein sequence ID" value="OWU72635.1"/>
    <property type="molecule type" value="Genomic_DNA"/>
</dbReference>
<keyword evidence="6 10" id="KW-1133">Transmembrane helix</keyword>
<keyword evidence="8 10" id="KW-0472">Membrane</keyword>
<keyword evidence="4 10" id="KW-0812">Transmembrane</keyword>
<comment type="similarity">
    <text evidence="2">Belongs to the cation diffusion facilitator (CDF) transporter (TC 2.A.4) family. SLC30A subfamily.</text>
</comment>
<dbReference type="InterPro" id="IPR058533">
    <property type="entry name" value="Cation_efflux_TM"/>
</dbReference>
<sequence length="318" mass="34495">MPHDHHGAHHGHSHGHGHHHHGIDAGTGDRRLAWAVVVNIGLTLAQVVGGILSGSLALIADALHNFSDAVALIIAVLARRIARRPADAEMSFGYGRAEMVAALVNYTTLVLLALYLAYEGIMRLITPEPIAGWTVVWIAALALIVDVITALLTFAMSRQSLNIRAAFLHNVADALGSVAVIVAGALVLLYEWYWVDAVVTLMISAYILMHVRADVGEVIRVLMLASPRDLDMHEVIATVTDLPGVESLHHVHIWQMQERDAALDAHVVVEHGAWDRADEIKASIKVRLSEAYGITHATLELECARHACLDAQKIGHSV</sequence>
<dbReference type="AlphaFoldDB" id="A0A225NGE2"/>
<evidence type="ECO:0000256" key="1">
    <source>
        <dbReference type="ARBA" id="ARBA00004141"/>
    </source>
</evidence>
<feature type="domain" description="Cation efflux protein transmembrane" evidence="11">
    <location>
        <begin position="35"/>
        <end position="222"/>
    </location>
</feature>
<dbReference type="OrthoDB" id="9809646at2"/>
<evidence type="ECO:0000256" key="8">
    <source>
        <dbReference type="ARBA" id="ARBA00023136"/>
    </source>
</evidence>
<keyword evidence="5" id="KW-0864">Zinc transport</keyword>
<comment type="subcellular location">
    <subcellularLocation>
        <location evidence="1">Membrane</location>
        <topology evidence="1">Multi-pass membrane protein</topology>
    </subcellularLocation>
</comment>
<protein>
    <submittedName>
        <fullName evidence="13">Cation diffusion facilitator family transporter</fullName>
    </submittedName>
</protein>
<dbReference type="InterPro" id="IPR002524">
    <property type="entry name" value="Cation_efflux"/>
</dbReference>
<dbReference type="GO" id="GO:0005385">
    <property type="term" value="F:zinc ion transmembrane transporter activity"/>
    <property type="evidence" value="ECO:0007669"/>
    <property type="project" value="TreeGrafter"/>
</dbReference>
<dbReference type="PANTHER" id="PTHR11562">
    <property type="entry name" value="CATION EFFLUX PROTEIN/ ZINC TRANSPORTER"/>
    <property type="match status" value="1"/>
</dbReference>
<gene>
    <name evidence="13" type="ORF">ATO3_16350</name>
</gene>
<evidence type="ECO:0000259" key="11">
    <source>
        <dbReference type="Pfam" id="PF01545"/>
    </source>
</evidence>
<proteinExistence type="inferred from homology"/>
<evidence type="ECO:0000256" key="7">
    <source>
        <dbReference type="ARBA" id="ARBA00023065"/>
    </source>
</evidence>
<dbReference type="SUPFAM" id="SSF160240">
    <property type="entry name" value="Cation efflux protein cytoplasmic domain-like"/>
    <property type="match status" value="1"/>
</dbReference>
<keyword evidence="5" id="KW-0862">Zinc</keyword>
<dbReference type="InterPro" id="IPR027469">
    <property type="entry name" value="Cation_efflux_TMD_sf"/>
</dbReference>
<organism evidence="13 14">
    <name type="scientific">Marinibacterium profundimaris</name>
    <dbReference type="NCBI Taxonomy" id="1679460"/>
    <lineage>
        <taxon>Bacteria</taxon>
        <taxon>Pseudomonadati</taxon>
        <taxon>Pseudomonadota</taxon>
        <taxon>Alphaproteobacteria</taxon>
        <taxon>Rhodobacterales</taxon>
        <taxon>Paracoccaceae</taxon>
        <taxon>Marinibacterium</taxon>
    </lineage>
</organism>
<evidence type="ECO:0000256" key="6">
    <source>
        <dbReference type="ARBA" id="ARBA00022989"/>
    </source>
</evidence>
<dbReference type="SUPFAM" id="SSF161111">
    <property type="entry name" value="Cation efflux protein transmembrane domain-like"/>
    <property type="match status" value="1"/>
</dbReference>
<evidence type="ECO:0000313" key="14">
    <source>
        <dbReference type="Proteomes" id="UP000215377"/>
    </source>
</evidence>
<feature type="transmembrane region" description="Helical" evidence="10">
    <location>
        <begin position="58"/>
        <end position="78"/>
    </location>
</feature>
<reference evidence="13 14" key="1">
    <citation type="submission" date="2013-04" db="EMBL/GenBank/DDBJ databases">
        <title>Oceanicola sp. 22II1-22F33 Genome Sequencing.</title>
        <authorList>
            <person name="Lai Q."/>
            <person name="Li G."/>
            <person name="Shao Z."/>
        </authorList>
    </citation>
    <scope>NUCLEOTIDE SEQUENCE [LARGE SCALE GENOMIC DNA]</scope>
    <source>
        <strain evidence="13 14">22II1-22F33</strain>
    </source>
</reference>
<dbReference type="Pfam" id="PF16916">
    <property type="entry name" value="ZT_dimer"/>
    <property type="match status" value="1"/>
</dbReference>
<dbReference type="Gene3D" id="1.20.1510.10">
    <property type="entry name" value="Cation efflux protein transmembrane domain"/>
    <property type="match status" value="1"/>
</dbReference>
<keyword evidence="7" id="KW-0406">Ion transport</keyword>
<evidence type="ECO:0000256" key="4">
    <source>
        <dbReference type="ARBA" id="ARBA00022692"/>
    </source>
</evidence>
<feature type="transmembrane region" description="Helical" evidence="10">
    <location>
        <begin position="192"/>
        <end position="211"/>
    </location>
</feature>
<evidence type="ECO:0000256" key="10">
    <source>
        <dbReference type="SAM" id="Phobius"/>
    </source>
</evidence>
<keyword evidence="14" id="KW-1185">Reference proteome</keyword>
<feature type="domain" description="Cation efflux protein cytoplasmic" evidence="12">
    <location>
        <begin position="227"/>
        <end position="302"/>
    </location>
</feature>
<feature type="region of interest" description="Disordered" evidence="9">
    <location>
        <begin position="1"/>
        <end position="24"/>
    </location>
</feature>
<dbReference type="NCBIfam" id="TIGR01297">
    <property type="entry name" value="CDF"/>
    <property type="match status" value="1"/>
</dbReference>
<dbReference type="InterPro" id="IPR027470">
    <property type="entry name" value="Cation_efflux_CTD"/>
</dbReference>
<evidence type="ECO:0000256" key="3">
    <source>
        <dbReference type="ARBA" id="ARBA00022448"/>
    </source>
</evidence>
<feature type="transmembrane region" description="Helical" evidence="10">
    <location>
        <begin position="167"/>
        <end position="186"/>
    </location>
</feature>
<accession>A0A225NGE2</accession>
<evidence type="ECO:0000259" key="12">
    <source>
        <dbReference type="Pfam" id="PF16916"/>
    </source>
</evidence>
<evidence type="ECO:0000256" key="2">
    <source>
        <dbReference type="ARBA" id="ARBA00008873"/>
    </source>
</evidence>
<dbReference type="InterPro" id="IPR036837">
    <property type="entry name" value="Cation_efflux_CTD_sf"/>
</dbReference>
<dbReference type="Proteomes" id="UP000215377">
    <property type="component" value="Unassembled WGS sequence"/>
</dbReference>